<dbReference type="Proteomes" id="UP000242818">
    <property type="component" value="Unassembled WGS sequence"/>
</dbReference>
<dbReference type="RefSeq" id="WP_089708126.1">
    <property type="nucleotide sequence ID" value="NZ_FMAR01000001.1"/>
</dbReference>
<keyword evidence="4" id="KW-0804">Transcription</keyword>
<reference evidence="6 7" key="1">
    <citation type="submission" date="2016-08" db="EMBL/GenBank/DDBJ databases">
        <authorList>
            <person name="Seilhamer J.J."/>
        </authorList>
    </citation>
    <scope>NUCLEOTIDE SEQUENCE [LARGE SCALE GENOMIC DNA]</scope>
    <source>
        <strain evidence="6 7">A37T2</strain>
    </source>
</reference>
<sequence>MSAVNGYRDQVTSWYSGYYEKFLAMGIKFGLDAETVKDIVNQFFLDLLEKDIDTATIVSPVSYLTTGFKRRLIDHYRASRHTRERLTELPEDYTTNTVSQLEVLQQNEMFVSSVRNAYLQLPDRCRKVIYLKFYQGKTTEQIVEQTGLCKRTVYNNLFEGIKLLRMQLQHVVPEFQLAYLSVLLPLILAQL</sequence>
<dbReference type="InterPro" id="IPR013324">
    <property type="entry name" value="RNA_pol_sigma_r3/r4-like"/>
</dbReference>
<keyword evidence="2" id="KW-0805">Transcription regulation</keyword>
<dbReference type="InterPro" id="IPR014284">
    <property type="entry name" value="RNA_pol_sigma-70_dom"/>
</dbReference>
<keyword evidence="7" id="KW-1185">Reference proteome</keyword>
<dbReference type="AlphaFoldDB" id="A0A1C3Z307"/>
<evidence type="ECO:0000256" key="1">
    <source>
        <dbReference type="ARBA" id="ARBA00010641"/>
    </source>
</evidence>
<evidence type="ECO:0000313" key="6">
    <source>
        <dbReference type="EMBL" id="SCB76648.1"/>
    </source>
</evidence>
<dbReference type="OrthoDB" id="9150024at2"/>
<dbReference type="Pfam" id="PF08281">
    <property type="entry name" value="Sigma70_r4_2"/>
    <property type="match status" value="1"/>
</dbReference>
<evidence type="ECO:0000256" key="3">
    <source>
        <dbReference type="ARBA" id="ARBA00023082"/>
    </source>
</evidence>
<evidence type="ECO:0000259" key="5">
    <source>
        <dbReference type="Pfam" id="PF08281"/>
    </source>
</evidence>
<organism evidence="6 7">
    <name type="scientific">Chitinophaga costaii</name>
    <dbReference type="NCBI Taxonomy" id="1335309"/>
    <lineage>
        <taxon>Bacteria</taxon>
        <taxon>Pseudomonadati</taxon>
        <taxon>Bacteroidota</taxon>
        <taxon>Chitinophagia</taxon>
        <taxon>Chitinophagales</taxon>
        <taxon>Chitinophagaceae</taxon>
        <taxon>Chitinophaga</taxon>
    </lineage>
</organism>
<evidence type="ECO:0000256" key="4">
    <source>
        <dbReference type="ARBA" id="ARBA00023163"/>
    </source>
</evidence>
<dbReference type="EMBL" id="FMAR01000001">
    <property type="protein sequence ID" value="SCB76648.1"/>
    <property type="molecule type" value="Genomic_DNA"/>
</dbReference>
<proteinExistence type="inferred from homology"/>
<keyword evidence="3" id="KW-0731">Sigma factor</keyword>
<dbReference type="InterPro" id="IPR013249">
    <property type="entry name" value="RNA_pol_sigma70_r4_t2"/>
</dbReference>
<dbReference type="InterPro" id="IPR039425">
    <property type="entry name" value="RNA_pol_sigma-70-like"/>
</dbReference>
<dbReference type="NCBIfam" id="TIGR02937">
    <property type="entry name" value="sigma70-ECF"/>
    <property type="match status" value="1"/>
</dbReference>
<dbReference type="SUPFAM" id="SSF88659">
    <property type="entry name" value="Sigma3 and sigma4 domains of RNA polymerase sigma factors"/>
    <property type="match status" value="1"/>
</dbReference>
<comment type="similarity">
    <text evidence="1">Belongs to the sigma-70 factor family. ECF subfamily.</text>
</comment>
<dbReference type="GO" id="GO:0016987">
    <property type="term" value="F:sigma factor activity"/>
    <property type="evidence" value="ECO:0007669"/>
    <property type="project" value="UniProtKB-KW"/>
</dbReference>
<protein>
    <submittedName>
        <fullName evidence="6">RNA polymerase sigma-70 factor, ECF subfamily</fullName>
    </submittedName>
</protein>
<evidence type="ECO:0000313" key="7">
    <source>
        <dbReference type="Proteomes" id="UP000242818"/>
    </source>
</evidence>
<dbReference type="InterPro" id="IPR013325">
    <property type="entry name" value="RNA_pol_sigma_r2"/>
</dbReference>
<dbReference type="PANTHER" id="PTHR43133:SF46">
    <property type="entry name" value="RNA POLYMERASE SIGMA-70 FACTOR ECF SUBFAMILY"/>
    <property type="match status" value="1"/>
</dbReference>
<dbReference type="STRING" id="1335309.GA0116948_101214"/>
<gene>
    <name evidence="6" type="ORF">GA0116948_101214</name>
</gene>
<dbReference type="Gene3D" id="1.10.1740.10">
    <property type="match status" value="1"/>
</dbReference>
<dbReference type="Gene3D" id="1.10.10.10">
    <property type="entry name" value="Winged helix-like DNA-binding domain superfamily/Winged helix DNA-binding domain"/>
    <property type="match status" value="1"/>
</dbReference>
<dbReference type="PANTHER" id="PTHR43133">
    <property type="entry name" value="RNA POLYMERASE ECF-TYPE SIGMA FACTO"/>
    <property type="match status" value="1"/>
</dbReference>
<dbReference type="GO" id="GO:0003677">
    <property type="term" value="F:DNA binding"/>
    <property type="evidence" value="ECO:0007669"/>
    <property type="project" value="InterPro"/>
</dbReference>
<evidence type="ECO:0000256" key="2">
    <source>
        <dbReference type="ARBA" id="ARBA00023015"/>
    </source>
</evidence>
<name>A0A1C3Z307_9BACT</name>
<dbReference type="InterPro" id="IPR036388">
    <property type="entry name" value="WH-like_DNA-bd_sf"/>
</dbReference>
<accession>A0A1C3Z307</accession>
<dbReference type="GO" id="GO:0006352">
    <property type="term" value="P:DNA-templated transcription initiation"/>
    <property type="evidence" value="ECO:0007669"/>
    <property type="project" value="InterPro"/>
</dbReference>
<dbReference type="SUPFAM" id="SSF88946">
    <property type="entry name" value="Sigma2 domain of RNA polymerase sigma factors"/>
    <property type="match status" value="1"/>
</dbReference>
<feature type="domain" description="RNA polymerase sigma factor 70 region 4 type 2" evidence="5">
    <location>
        <begin position="115"/>
        <end position="163"/>
    </location>
</feature>